<dbReference type="InterPro" id="IPR023201">
    <property type="entry name" value="SecY_dom_sf"/>
</dbReference>
<dbReference type="RefSeq" id="WP_158739783.1">
    <property type="nucleotide sequence ID" value="NZ_JAFBEP010000001.1"/>
</dbReference>
<dbReference type="PROSITE" id="PS00756">
    <property type="entry name" value="SECY_2"/>
    <property type="match status" value="1"/>
</dbReference>
<dbReference type="PIRSF" id="PIRSF004557">
    <property type="entry name" value="SecY"/>
    <property type="match status" value="1"/>
</dbReference>
<comment type="similarity">
    <text evidence="2 10 13">Belongs to the SecY/SEC61-alpha family.</text>
</comment>
<dbReference type="GO" id="GO:0006605">
    <property type="term" value="P:protein targeting"/>
    <property type="evidence" value="ECO:0007669"/>
    <property type="project" value="UniProtKB-UniRule"/>
</dbReference>
<comment type="subcellular location">
    <subcellularLocation>
        <location evidence="10">Cell membrane</location>
        <topology evidence="10">Multi-pass membrane protein</topology>
    </subcellularLocation>
    <subcellularLocation>
        <location evidence="1 12">Membrane</location>
        <topology evidence="1 12">Multi-pass membrane protein</topology>
    </subcellularLocation>
</comment>
<feature type="transmembrane region" description="Helical" evidence="10">
    <location>
        <begin position="250"/>
        <end position="269"/>
    </location>
</feature>
<accession>A0A7C8HFY1</accession>
<feature type="transmembrane region" description="Helical" evidence="10">
    <location>
        <begin position="357"/>
        <end position="379"/>
    </location>
</feature>
<keyword evidence="6 10" id="KW-1133">Transmembrane helix</keyword>
<feature type="transmembrane region" description="Helical" evidence="10">
    <location>
        <begin position="65"/>
        <end position="92"/>
    </location>
</feature>
<dbReference type="HAMAP" id="MF_01465">
    <property type="entry name" value="SecY"/>
    <property type="match status" value="1"/>
</dbReference>
<comment type="caution">
    <text evidence="10">Lacks conserved residue(s) required for the propagation of feature annotation.</text>
</comment>
<evidence type="ECO:0000256" key="6">
    <source>
        <dbReference type="ARBA" id="ARBA00022989"/>
    </source>
</evidence>
<keyword evidence="15" id="KW-1185">Reference proteome</keyword>
<dbReference type="OrthoDB" id="9809248at2"/>
<evidence type="ECO:0000256" key="5">
    <source>
        <dbReference type="ARBA" id="ARBA00022927"/>
    </source>
</evidence>
<comment type="function">
    <text evidence="10 11">The central subunit of the protein translocation channel SecYEG. Consists of two halves formed by TMs 1-5 and 6-10. These two domains form a lateral gate at the front which open onto the bilayer between TMs 2 and 7, and are clamped together by SecE at the back. The channel is closed by both a pore ring composed of hydrophobic SecY resides and a short helix (helix 2A) on the extracellular side of the membrane which forms a plug. The plug probably moves laterally to allow the channel to open. The ring and the pore may move independently.</text>
</comment>
<dbReference type="PROSITE" id="PS00755">
    <property type="entry name" value="SECY_1"/>
    <property type="match status" value="1"/>
</dbReference>
<feature type="transmembrane region" description="Helical" evidence="10">
    <location>
        <begin position="385"/>
        <end position="401"/>
    </location>
</feature>
<sequence>MFKTLRNAWKIPDLRKRLIYTFMMLLVIRLGAHIPVPGVNASAIKNLLKQQGGALGLFDMISGGALQNMTIFAMGIVPYINASIILQLLQIAIPKLEEMAKEGEEGRKTIAKYTRYLTIVLAAIQAWGFTFAMRNQNVLINPNLWSWIVAILSFVAGTAFMMWIGEQITEKGIGNGTSLIIFVNIVSRLPVGVNVLLSYKNYVVTALLLVVFVIMIAFVVLVQQGERRIAVQYAKRTSGRKVYGGQSTHIPVKVNLAGVIPIIFAMSLLQFPEMVTNFFVANPTGVWGKILVWLRWTHPFGAVLYALLILFFTFFYSTITFNPIEIANNMKKNGGFIPGIRPGKPTADYLTKVVNQITLVGAIFLAIIALMPVALQAIFKMNVSFGGTSLLIVVGVALDTVKQMEAQMLMRHYKGFLS</sequence>
<evidence type="ECO:0000256" key="4">
    <source>
        <dbReference type="ARBA" id="ARBA00022692"/>
    </source>
</evidence>
<evidence type="ECO:0000256" key="8">
    <source>
        <dbReference type="ARBA" id="ARBA00023136"/>
    </source>
</evidence>
<dbReference type="InterPro" id="IPR030659">
    <property type="entry name" value="SecY_CS"/>
</dbReference>
<feature type="transmembrane region" description="Helical" evidence="10">
    <location>
        <begin position="176"/>
        <end position="196"/>
    </location>
</feature>
<keyword evidence="7 10" id="KW-0811">Translocation</keyword>
<organism evidence="14 15">
    <name type="scientific">Defluviitalea raffinosedens</name>
    <dbReference type="NCBI Taxonomy" id="1450156"/>
    <lineage>
        <taxon>Bacteria</taxon>
        <taxon>Bacillati</taxon>
        <taxon>Bacillota</taxon>
        <taxon>Clostridia</taxon>
        <taxon>Lachnospirales</taxon>
        <taxon>Defluviitaleaceae</taxon>
        <taxon>Defluviitalea</taxon>
    </lineage>
</organism>
<comment type="caution">
    <text evidence="14">The sequence shown here is derived from an EMBL/GenBank/DDBJ whole genome shotgun (WGS) entry which is preliminary data.</text>
</comment>
<evidence type="ECO:0000256" key="2">
    <source>
        <dbReference type="ARBA" id="ARBA00005751"/>
    </source>
</evidence>
<comment type="subunit">
    <text evidence="10">Component of the Sec protein translocase complex. Heterotrimer consisting of SecY, SecE and SecG subunits. The heterotrimers can form oligomers, although 1 heterotrimer is thought to be able to translocate proteins. Interacts with the ribosome. Interacts with SecDF, and other proteins may be involved. Interacts with SecA.</text>
</comment>
<reference evidence="14 15" key="1">
    <citation type="submission" date="2019-12" db="EMBL/GenBank/DDBJ databases">
        <title>Defluviitalea raffinosedens, isolated from a biogas fermenter, genome sequencing and characterization.</title>
        <authorList>
            <person name="Rettenmaier R."/>
            <person name="Schneider M."/>
            <person name="Neuhaus K."/>
            <person name="Liebl W."/>
            <person name="Zverlov V."/>
        </authorList>
    </citation>
    <scope>NUCLEOTIDE SEQUENCE [LARGE SCALE GENOMIC DNA]</scope>
    <source>
        <strain evidence="14 15">249c-K6</strain>
    </source>
</reference>
<dbReference type="Pfam" id="PF00344">
    <property type="entry name" value="SecY"/>
    <property type="match status" value="1"/>
</dbReference>
<dbReference type="InterPro" id="IPR026593">
    <property type="entry name" value="SecY"/>
</dbReference>
<protein>
    <recommendedName>
        <fullName evidence="9 10">Protein translocase subunit SecY</fullName>
    </recommendedName>
</protein>
<evidence type="ECO:0000256" key="3">
    <source>
        <dbReference type="ARBA" id="ARBA00022448"/>
    </source>
</evidence>
<feature type="transmembrane region" description="Helical" evidence="10">
    <location>
        <begin position="202"/>
        <end position="222"/>
    </location>
</feature>
<dbReference type="GO" id="GO:0005886">
    <property type="term" value="C:plasma membrane"/>
    <property type="evidence" value="ECO:0007669"/>
    <property type="project" value="UniProtKB-SubCell"/>
</dbReference>
<keyword evidence="3 10" id="KW-0813">Transport</keyword>
<keyword evidence="5 10" id="KW-0653">Protein transport</keyword>
<dbReference type="Proteomes" id="UP000483018">
    <property type="component" value="Unassembled WGS sequence"/>
</dbReference>
<dbReference type="FunFam" id="1.10.3370.10:FF:000001">
    <property type="entry name" value="Preprotein translocase subunit SecY"/>
    <property type="match status" value="1"/>
</dbReference>
<keyword evidence="10" id="KW-1003">Cell membrane</keyword>
<dbReference type="PRINTS" id="PR00303">
    <property type="entry name" value="SECYTRNLCASE"/>
</dbReference>
<evidence type="ECO:0000256" key="12">
    <source>
        <dbReference type="RuleBase" id="RU003484"/>
    </source>
</evidence>
<dbReference type="PANTHER" id="PTHR10906">
    <property type="entry name" value="SECY/SEC61-ALPHA FAMILY MEMBER"/>
    <property type="match status" value="1"/>
</dbReference>
<keyword evidence="4 10" id="KW-0812">Transmembrane</keyword>
<dbReference type="GO" id="GO:0043952">
    <property type="term" value="P:protein transport by the Sec complex"/>
    <property type="evidence" value="ECO:0007669"/>
    <property type="project" value="UniProtKB-UniRule"/>
</dbReference>
<name>A0A7C8HFY1_9FIRM</name>
<evidence type="ECO:0000313" key="14">
    <source>
        <dbReference type="EMBL" id="KAE9635536.1"/>
    </source>
</evidence>
<dbReference type="SUPFAM" id="SSF103491">
    <property type="entry name" value="Preprotein translocase SecY subunit"/>
    <property type="match status" value="1"/>
</dbReference>
<evidence type="ECO:0000256" key="7">
    <source>
        <dbReference type="ARBA" id="ARBA00023010"/>
    </source>
</evidence>
<dbReference type="Gene3D" id="1.10.3370.10">
    <property type="entry name" value="SecY subunit domain"/>
    <property type="match status" value="1"/>
</dbReference>
<feature type="transmembrane region" description="Helical" evidence="10">
    <location>
        <begin position="302"/>
        <end position="322"/>
    </location>
</feature>
<evidence type="ECO:0000313" key="15">
    <source>
        <dbReference type="Proteomes" id="UP000483018"/>
    </source>
</evidence>
<feature type="transmembrane region" description="Helical" evidence="10">
    <location>
        <begin position="113"/>
        <end position="132"/>
    </location>
</feature>
<dbReference type="EMBL" id="WSLF01000003">
    <property type="protein sequence ID" value="KAE9635536.1"/>
    <property type="molecule type" value="Genomic_DNA"/>
</dbReference>
<proteinExistence type="inferred from homology"/>
<gene>
    <name evidence="10 14" type="primary">secY</name>
    <name evidence="14" type="ORF">GND95_05165</name>
</gene>
<dbReference type="InterPro" id="IPR002208">
    <property type="entry name" value="SecY/SEC61-alpha"/>
</dbReference>
<feature type="transmembrane region" description="Helical" evidence="10">
    <location>
        <begin position="144"/>
        <end position="164"/>
    </location>
</feature>
<evidence type="ECO:0000256" key="10">
    <source>
        <dbReference type="HAMAP-Rule" id="MF_01465"/>
    </source>
</evidence>
<dbReference type="NCBIfam" id="TIGR00967">
    <property type="entry name" value="3a0501s007"/>
    <property type="match status" value="1"/>
</dbReference>
<evidence type="ECO:0000256" key="1">
    <source>
        <dbReference type="ARBA" id="ARBA00004141"/>
    </source>
</evidence>
<dbReference type="GO" id="GO:0065002">
    <property type="term" value="P:intracellular protein transmembrane transport"/>
    <property type="evidence" value="ECO:0007669"/>
    <property type="project" value="UniProtKB-UniRule"/>
</dbReference>
<dbReference type="AlphaFoldDB" id="A0A7C8HFY1"/>
<evidence type="ECO:0000256" key="9">
    <source>
        <dbReference type="ARBA" id="ARBA00039733"/>
    </source>
</evidence>
<evidence type="ECO:0000256" key="11">
    <source>
        <dbReference type="RuleBase" id="RU000537"/>
    </source>
</evidence>
<evidence type="ECO:0000256" key="13">
    <source>
        <dbReference type="RuleBase" id="RU004349"/>
    </source>
</evidence>
<keyword evidence="8 10" id="KW-0472">Membrane</keyword>